<keyword evidence="1" id="KW-0677">Repeat</keyword>
<proteinExistence type="predicted"/>
<reference evidence="4 5" key="1">
    <citation type="journal article" date="2015" name="Genome Biol. Evol.">
        <title>Comparative Genomics of a Bacterivorous Green Alga Reveals Evolutionary Causalities and Consequences of Phago-Mixotrophic Mode of Nutrition.</title>
        <authorList>
            <person name="Burns J.A."/>
            <person name="Paasch A."/>
            <person name="Narechania A."/>
            <person name="Kim E."/>
        </authorList>
    </citation>
    <scope>NUCLEOTIDE SEQUENCE [LARGE SCALE GENOMIC DNA]</scope>
    <source>
        <strain evidence="4 5">PLY_AMNH</strain>
    </source>
</reference>
<dbReference type="PROSITE" id="PS50297">
    <property type="entry name" value="ANK_REP_REGION"/>
    <property type="match status" value="1"/>
</dbReference>
<protein>
    <submittedName>
        <fullName evidence="4">Uncharacterized protein</fullName>
    </submittedName>
</protein>
<dbReference type="SMART" id="SM00248">
    <property type="entry name" value="ANK"/>
    <property type="match status" value="2"/>
</dbReference>
<evidence type="ECO:0000313" key="4">
    <source>
        <dbReference type="EMBL" id="KAK3289041.1"/>
    </source>
</evidence>
<evidence type="ECO:0000256" key="1">
    <source>
        <dbReference type="ARBA" id="ARBA00022737"/>
    </source>
</evidence>
<evidence type="ECO:0000256" key="2">
    <source>
        <dbReference type="ARBA" id="ARBA00023043"/>
    </source>
</evidence>
<keyword evidence="2 3" id="KW-0040">ANK repeat</keyword>
<gene>
    <name evidence="4" type="ORF">CYMTET_3505</name>
</gene>
<dbReference type="AlphaFoldDB" id="A0AAE0H4Z1"/>
<evidence type="ECO:0000256" key="3">
    <source>
        <dbReference type="PROSITE-ProRule" id="PRU00023"/>
    </source>
</evidence>
<dbReference type="PANTHER" id="PTHR24171">
    <property type="entry name" value="ANKYRIN REPEAT DOMAIN-CONTAINING PROTEIN 39-RELATED"/>
    <property type="match status" value="1"/>
</dbReference>
<keyword evidence="5" id="KW-1185">Reference proteome</keyword>
<feature type="repeat" description="ANK" evidence="3">
    <location>
        <begin position="335"/>
        <end position="367"/>
    </location>
</feature>
<dbReference type="Proteomes" id="UP001190700">
    <property type="component" value="Unassembled WGS sequence"/>
</dbReference>
<dbReference type="EMBL" id="LGRX02000247">
    <property type="protein sequence ID" value="KAK3289041.1"/>
    <property type="molecule type" value="Genomic_DNA"/>
</dbReference>
<accession>A0AAE0H4Z1</accession>
<dbReference type="InterPro" id="IPR036770">
    <property type="entry name" value="Ankyrin_rpt-contain_sf"/>
</dbReference>
<dbReference type="Pfam" id="PF12796">
    <property type="entry name" value="Ank_2"/>
    <property type="match status" value="1"/>
</dbReference>
<comment type="caution">
    <text evidence="4">The sequence shown here is derived from an EMBL/GenBank/DDBJ whole genome shotgun (WGS) entry which is preliminary data.</text>
</comment>
<name>A0AAE0H4Z1_9CHLO</name>
<organism evidence="4 5">
    <name type="scientific">Cymbomonas tetramitiformis</name>
    <dbReference type="NCBI Taxonomy" id="36881"/>
    <lineage>
        <taxon>Eukaryota</taxon>
        <taxon>Viridiplantae</taxon>
        <taxon>Chlorophyta</taxon>
        <taxon>Pyramimonadophyceae</taxon>
        <taxon>Pyramimonadales</taxon>
        <taxon>Pyramimonadaceae</taxon>
        <taxon>Cymbomonas</taxon>
    </lineage>
</organism>
<dbReference type="InterPro" id="IPR002110">
    <property type="entry name" value="Ankyrin_rpt"/>
</dbReference>
<evidence type="ECO:0000313" key="5">
    <source>
        <dbReference type="Proteomes" id="UP001190700"/>
    </source>
</evidence>
<dbReference type="SUPFAM" id="SSF48403">
    <property type="entry name" value="Ankyrin repeat"/>
    <property type="match status" value="1"/>
</dbReference>
<dbReference type="PROSITE" id="PS50088">
    <property type="entry name" value="ANK_REPEAT"/>
    <property type="match status" value="1"/>
</dbReference>
<dbReference type="Gene3D" id="1.25.40.20">
    <property type="entry name" value="Ankyrin repeat-containing domain"/>
    <property type="match status" value="1"/>
</dbReference>
<sequence>MVDSLDIPQLKNLSAASLARNSKGLLSRKASDRVSNIPSDARVQPLFFLVQEDSAEHLFSPVFTKSLRKEGRSARTTIRTHRDINKQDEKTTLLPGFSGCPVTPSSKTSKGLQVEDFEDFEDFEDGENFFSENLFKIPRPKRTPTSSFMLASKDKALCTTDEDQYDQQQLKMFLATFPRECRSVVNKLYRLRLSVFFVAWRKKTVAPQGKLSGRERRRMFDQVQRRFHRGILHTYLHGWLDIILEKTAKHTRKKRKEYVKNIAAAPVKTVVKTGSVFCLKLMVSFLGPEGIEEFRMWRDDRNRTLIHVASERGHTKMIEYLQQTFDINPTLSDAQGRTPFHLACSNKHRKTAEFLTQQGCNPVSPDYDGTVYSDFSTTAS</sequence>